<feature type="domain" description="Flavodoxin-like fold" evidence="3">
    <location>
        <begin position="6"/>
        <end position="173"/>
    </location>
</feature>
<evidence type="ECO:0000256" key="1">
    <source>
        <dbReference type="ARBA" id="ARBA00023002"/>
    </source>
</evidence>
<reference evidence="4 5" key="1">
    <citation type="submission" date="2020-02" db="EMBL/GenBank/DDBJ databases">
        <authorList>
            <person name="Kim M.K."/>
        </authorList>
    </citation>
    <scope>NUCLEOTIDE SEQUENCE [LARGE SCALE GENOMIC DNA]</scope>
    <source>
        <strain evidence="4 5">17J57-3</strain>
    </source>
</reference>
<dbReference type="AlphaFoldDB" id="A0A6B3SFV6"/>
<keyword evidence="5" id="KW-1185">Reference proteome</keyword>
<proteinExistence type="predicted"/>
<dbReference type="SUPFAM" id="SSF52218">
    <property type="entry name" value="Flavoproteins"/>
    <property type="match status" value="1"/>
</dbReference>
<sequence>MNPTPRILVLYAHPAHHHSHVNRRMFDALRGLPNVTTRDLYECYPDFHVDVALEQSLLAESDLVVLQHPLQWYSMPALMKEYLDVVLEHGWAYGHEGHALRGKDLLLAVTTGGPQASYTSQGYHRRPFSDFLPPYEQTAFLCGMRWHPPVVFHGARLADEAAISRHVQVYVDKLSRYPRWTEEPEQPVPADIAAGEYIHDPEEP</sequence>
<comment type="caution">
    <text evidence="4">The sequence shown here is derived from an EMBL/GenBank/DDBJ whole genome shotgun (WGS) entry which is preliminary data.</text>
</comment>
<dbReference type="Proteomes" id="UP000482155">
    <property type="component" value="Unassembled WGS sequence"/>
</dbReference>
<evidence type="ECO:0000259" key="3">
    <source>
        <dbReference type="Pfam" id="PF02525"/>
    </source>
</evidence>
<dbReference type="InterPro" id="IPR003680">
    <property type="entry name" value="Flavodoxin_fold"/>
</dbReference>
<dbReference type="Pfam" id="PF02525">
    <property type="entry name" value="Flavodoxin_2"/>
    <property type="match status" value="1"/>
</dbReference>
<dbReference type="GO" id="GO:0003955">
    <property type="term" value="F:NAD(P)H dehydrogenase (quinone) activity"/>
    <property type="evidence" value="ECO:0007669"/>
    <property type="project" value="TreeGrafter"/>
</dbReference>
<protein>
    <submittedName>
        <fullName evidence="4">NAD(P)H dehydrogenase</fullName>
    </submittedName>
</protein>
<gene>
    <name evidence="4" type="ORF">G3574_01675</name>
</gene>
<dbReference type="PANTHER" id="PTHR47307">
    <property type="entry name" value="GLUTATHIONE-REGULATED POTASSIUM-EFFLUX SYSTEM ANCILLARY PROTEIN KEFG"/>
    <property type="match status" value="1"/>
</dbReference>
<evidence type="ECO:0000313" key="5">
    <source>
        <dbReference type="Proteomes" id="UP000482155"/>
    </source>
</evidence>
<evidence type="ECO:0000256" key="2">
    <source>
        <dbReference type="SAM" id="MobiDB-lite"/>
    </source>
</evidence>
<keyword evidence="1" id="KW-0560">Oxidoreductase</keyword>
<dbReference type="EMBL" id="JAAIVB010000008">
    <property type="protein sequence ID" value="NEX59777.1"/>
    <property type="molecule type" value="Genomic_DNA"/>
</dbReference>
<dbReference type="InterPro" id="IPR046980">
    <property type="entry name" value="KefG/KefF"/>
</dbReference>
<accession>A0A6B3SFV6</accession>
<dbReference type="RefSeq" id="WP_163960236.1">
    <property type="nucleotide sequence ID" value="NZ_JAAIVB010000008.1"/>
</dbReference>
<dbReference type="InterPro" id="IPR029039">
    <property type="entry name" value="Flavoprotein-like_sf"/>
</dbReference>
<feature type="region of interest" description="Disordered" evidence="2">
    <location>
        <begin position="182"/>
        <end position="204"/>
    </location>
</feature>
<dbReference type="GO" id="GO:0010181">
    <property type="term" value="F:FMN binding"/>
    <property type="evidence" value="ECO:0007669"/>
    <property type="project" value="TreeGrafter"/>
</dbReference>
<name>A0A6B3SFV6_9BURK</name>
<dbReference type="GO" id="GO:0009055">
    <property type="term" value="F:electron transfer activity"/>
    <property type="evidence" value="ECO:0007669"/>
    <property type="project" value="TreeGrafter"/>
</dbReference>
<dbReference type="PANTHER" id="PTHR47307:SF2">
    <property type="entry name" value="GLUTATHIONE-REGULATED POTASSIUM-EFFLUX SYSTEM ANCILLARY PROTEIN KEFF"/>
    <property type="match status" value="1"/>
</dbReference>
<organism evidence="4 5">
    <name type="scientific">Noviherbaspirillum galbum</name>
    <dbReference type="NCBI Taxonomy" id="2709383"/>
    <lineage>
        <taxon>Bacteria</taxon>
        <taxon>Pseudomonadati</taxon>
        <taxon>Pseudomonadota</taxon>
        <taxon>Betaproteobacteria</taxon>
        <taxon>Burkholderiales</taxon>
        <taxon>Oxalobacteraceae</taxon>
        <taxon>Noviherbaspirillum</taxon>
    </lineage>
</organism>
<evidence type="ECO:0000313" key="4">
    <source>
        <dbReference type="EMBL" id="NEX59777.1"/>
    </source>
</evidence>
<dbReference type="Gene3D" id="3.40.50.360">
    <property type="match status" value="1"/>
</dbReference>